<proteinExistence type="predicted"/>
<gene>
    <name evidence="3" type="ORF">AB1Y20_002573</name>
</gene>
<dbReference type="EMBL" id="JBGBPQ010000011">
    <property type="protein sequence ID" value="KAL1515960.1"/>
    <property type="molecule type" value="Genomic_DNA"/>
</dbReference>
<dbReference type="AlphaFoldDB" id="A0AB34JB11"/>
<dbReference type="InterPro" id="IPR029058">
    <property type="entry name" value="AB_hydrolase_fold"/>
</dbReference>
<dbReference type="GO" id="GO:0016787">
    <property type="term" value="F:hydrolase activity"/>
    <property type="evidence" value="ECO:0007669"/>
    <property type="project" value="UniProtKB-KW"/>
</dbReference>
<dbReference type="PANTHER" id="PTHR48070">
    <property type="entry name" value="ESTERASE OVCA2"/>
    <property type="match status" value="1"/>
</dbReference>
<sequence length="230" mass="23693">MLAVLAGTPGLPAIGAASSRRFLLLHGSGTSAGAFLNSPTASGAKSFLSGVPCRVDAGGDVPPNWLYSAVDAGTDDGSWWKGDALEGIDRSIAKVEAAVDEQQAVGIIGHEQGATLAAIIAARSALGDGPPLKFAVLCGGAMPSAAPYAELLHRLRDTAEASIPTLHCIGGADGSAEALAACFGPTAEILRHDQGSAMPGPRWWEDTQGFPEKVIGGNRWVTQFRGPFWY</sequence>
<evidence type="ECO:0000256" key="1">
    <source>
        <dbReference type="ARBA" id="ARBA00022801"/>
    </source>
</evidence>
<name>A0AB34JB11_PRYPA</name>
<reference evidence="3 4" key="1">
    <citation type="journal article" date="2024" name="Science">
        <title>Giant polyketide synthase enzymes in the biosynthesis of giant marine polyether toxins.</title>
        <authorList>
            <person name="Fallon T.R."/>
            <person name="Shende V.V."/>
            <person name="Wierzbicki I.H."/>
            <person name="Pendleton A.L."/>
            <person name="Watervoot N.F."/>
            <person name="Auber R.P."/>
            <person name="Gonzalez D.J."/>
            <person name="Wisecaver J.H."/>
            <person name="Moore B.S."/>
        </authorList>
    </citation>
    <scope>NUCLEOTIDE SEQUENCE [LARGE SCALE GENOMIC DNA]</scope>
    <source>
        <strain evidence="3 4">12B1</strain>
    </source>
</reference>
<protein>
    <recommendedName>
        <fullName evidence="2">Serine hydrolase domain-containing protein</fullName>
    </recommendedName>
</protein>
<evidence type="ECO:0000259" key="2">
    <source>
        <dbReference type="Pfam" id="PF03959"/>
    </source>
</evidence>
<dbReference type="Gene3D" id="3.40.50.1820">
    <property type="entry name" value="alpha/beta hydrolase"/>
    <property type="match status" value="1"/>
</dbReference>
<keyword evidence="4" id="KW-1185">Reference proteome</keyword>
<dbReference type="PANTHER" id="PTHR48070:SF6">
    <property type="entry name" value="ESTERASE OVCA2"/>
    <property type="match status" value="1"/>
</dbReference>
<keyword evidence="1" id="KW-0378">Hydrolase</keyword>
<dbReference type="InterPro" id="IPR050593">
    <property type="entry name" value="LovG"/>
</dbReference>
<dbReference type="Proteomes" id="UP001515480">
    <property type="component" value="Unassembled WGS sequence"/>
</dbReference>
<accession>A0AB34JB11</accession>
<feature type="domain" description="Serine hydrolase" evidence="2">
    <location>
        <begin position="20"/>
        <end position="199"/>
    </location>
</feature>
<dbReference type="Pfam" id="PF03959">
    <property type="entry name" value="FSH1"/>
    <property type="match status" value="1"/>
</dbReference>
<dbReference type="SUPFAM" id="SSF53474">
    <property type="entry name" value="alpha/beta-Hydrolases"/>
    <property type="match status" value="1"/>
</dbReference>
<evidence type="ECO:0000313" key="4">
    <source>
        <dbReference type="Proteomes" id="UP001515480"/>
    </source>
</evidence>
<dbReference type="InterPro" id="IPR005645">
    <property type="entry name" value="FSH-like_dom"/>
</dbReference>
<evidence type="ECO:0000313" key="3">
    <source>
        <dbReference type="EMBL" id="KAL1515960.1"/>
    </source>
</evidence>
<comment type="caution">
    <text evidence="3">The sequence shown here is derived from an EMBL/GenBank/DDBJ whole genome shotgun (WGS) entry which is preliminary data.</text>
</comment>
<dbReference type="GO" id="GO:0005737">
    <property type="term" value="C:cytoplasm"/>
    <property type="evidence" value="ECO:0007669"/>
    <property type="project" value="TreeGrafter"/>
</dbReference>
<organism evidence="3 4">
    <name type="scientific">Prymnesium parvum</name>
    <name type="common">Toxic golden alga</name>
    <dbReference type="NCBI Taxonomy" id="97485"/>
    <lineage>
        <taxon>Eukaryota</taxon>
        <taxon>Haptista</taxon>
        <taxon>Haptophyta</taxon>
        <taxon>Prymnesiophyceae</taxon>
        <taxon>Prymnesiales</taxon>
        <taxon>Prymnesiaceae</taxon>
        <taxon>Prymnesium</taxon>
    </lineage>
</organism>
<dbReference type="GO" id="GO:0005634">
    <property type="term" value="C:nucleus"/>
    <property type="evidence" value="ECO:0007669"/>
    <property type="project" value="TreeGrafter"/>
</dbReference>